<keyword evidence="2" id="KW-1185">Reference proteome</keyword>
<comment type="caution">
    <text evidence="1">The sequence shown here is derived from an EMBL/GenBank/DDBJ whole genome shotgun (WGS) entry which is preliminary data.</text>
</comment>
<sequence>MEVSPGLLPSITVRGDATTLQRPGRVLKPRTKIRLVQQTGSRSNANELSTEVKELSKLVQDLLQRVAEKE</sequence>
<evidence type="ECO:0000313" key="2">
    <source>
        <dbReference type="Proteomes" id="UP000758603"/>
    </source>
</evidence>
<reference evidence="1" key="1">
    <citation type="journal article" date="2021" name="Nat. Commun.">
        <title>Genetic determinants of endophytism in the Arabidopsis root mycobiome.</title>
        <authorList>
            <person name="Mesny F."/>
            <person name="Miyauchi S."/>
            <person name="Thiergart T."/>
            <person name="Pickel B."/>
            <person name="Atanasova L."/>
            <person name="Karlsson M."/>
            <person name="Huettel B."/>
            <person name="Barry K.W."/>
            <person name="Haridas S."/>
            <person name="Chen C."/>
            <person name="Bauer D."/>
            <person name="Andreopoulos W."/>
            <person name="Pangilinan J."/>
            <person name="LaButti K."/>
            <person name="Riley R."/>
            <person name="Lipzen A."/>
            <person name="Clum A."/>
            <person name="Drula E."/>
            <person name="Henrissat B."/>
            <person name="Kohler A."/>
            <person name="Grigoriev I.V."/>
            <person name="Martin F.M."/>
            <person name="Hacquard S."/>
        </authorList>
    </citation>
    <scope>NUCLEOTIDE SEQUENCE</scope>
    <source>
        <strain evidence="1">MPI-SDFR-AT-0073</strain>
    </source>
</reference>
<organism evidence="1 2">
    <name type="scientific">Truncatella angustata</name>
    <dbReference type="NCBI Taxonomy" id="152316"/>
    <lineage>
        <taxon>Eukaryota</taxon>
        <taxon>Fungi</taxon>
        <taxon>Dikarya</taxon>
        <taxon>Ascomycota</taxon>
        <taxon>Pezizomycotina</taxon>
        <taxon>Sordariomycetes</taxon>
        <taxon>Xylariomycetidae</taxon>
        <taxon>Amphisphaeriales</taxon>
        <taxon>Sporocadaceae</taxon>
        <taxon>Truncatella</taxon>
    </lineage>
</organism>
<accession>A0A9P8UK21</accession>
<proteinExistence type="predicted"/>
<dbReference type="Proteomes" id="UP000758603">
    <property type="component" value="Unassembled WGS sequence"/>
</dbReference>
<dbReference type="EMBL" id="JAGPXC010000005">
    <property type="protein sequence ID" value="KAH6653557.1"/>
    <property type="molecule type" value="Genomic_DNA"/>
</dbReference>
<dbReference type="AlphaFoldDB" id="A0A9P8UK21"/>
<dbReference type="RefSeq" id="XP_045957834.1">
    <property type="nucleotide sequence ID" value="XM_046108869.1"/>
</dbReference>
<protein>
    <submittedName>
        <fullName evidence="1">Uncharacterized protein</fullName>
    </submittedName>
</protein>
<name>A0A9P8UK21_9PEZI</name>
<dbReference type="GeneID" id="70137760"/>
<evidence type="ECO:0000313" key="1">
    <source>
        <dbReference type="EMBL" id="KAH6653557.1"/>
    </source>
</evidence>
<dbReference type="OrthoDB" id="5260002at2759"/>
<gene>
    <name evidence="1" type="ORF">BKA67DRAFT_679296</name>
</gene>